<dbReference type="InterPro" id="IPR003961">
    <property type="entry name" value="FN3_dom"/>
</dbReference>
<sequence length="411" mass="46915">MVAEQSIPRLVFPVISDVHIAPTGEESIHKYEQALWYLNARAPRQDAFVIVGDLTNNGTVEEYERHMNTLRKYKQDGAELLIAIGNHDYWNDLPAKEAQARFLDMTGMEAMYYHRVIQGYHFIILATEDKPTHGYFSLDQIEWLKRQLEEAAADAPDRPIFVFLHQHLKDTVYGSEEWGIQENIGELMAALDPYPQVITFSGHSHYPLNDPRSIHQKRFTSVGTASVSYMEVEGGKLQGNLPPGHEKFSQGCLVEVYEDKVAIRRLDFAHQREIGEAWVVPVPVTPAAFIYTNERDQEPPRFQTNAEAHVEAELAAWDSITIVFDQAQDNELVHSYRITLKDAETGAEVTRYLAYSEFYLYPMPEKLQLILAELEPDRSYSIEVRAMDAFGNMSEQALCTHGRTKSVSTFV</sequence>
<dbReference type="PANTHER" id="PTHR42988:SF2">
    <property type="entry name" value="CYCLIC NUCLEOTIDE PHOSPHODIESTERASE CBUA0032-RELATED"/>
    <property type="match status" value="1"/>
</dbReference>
<dbReference type="SUPFAM" id="SSF56300">
    <property type="entry name" value="Metallo-dependent phosphatases"/>
    <property type="match status" value="1"/>
</dbReference>
<dbReference type="InterPro" id="IPR013783">
    <property type="entry name" value="Ig-like_fold"/>
</dbReference>
<dbReference type="Pfam" id="PF00149">
    <property type="entry name" value="Metallophos"/>
    <property type="match status" value="1"/>
</dbReference>
<dbReference type="InterPro" id="IPR050884">
    <property type="entry name" value="CNP_phosphodiesterase-III"/>
</dbReference>
<dbReference type="EMBL" id="QYZD01000058">
    <property type="protein sequence ID" value="RJG16637.1"/>
    <property type="molecule type" value="Genomic_DNA"/>
</dbReference>
<dbReference type="InterPro" id="IPR036116">
    <property type="entry name" value="FN3_sf"/>
</dbReference>
<proteinExistence type="inferred from homology"/>
<dbReference type="OrthoDB" id="1645838at2"/>
<dbReference type="RefSeq" id="WP_119796670.1">
    <property type="nucleotide sequence ID" value="NZ_QYZD01000058.1"/>
</dbReference>
<keyword evidence="3" id="KW-0408">Iron</keyword>
<evidence type="ECO:0000256" key="2">
    <source>
        <dbReference type="ARBA" id="ARBA00022801"/>
    </source>
</evidence>
<evidence type="ECO:0000259" key="5">
    <source>
        <dbReference type="PROSITE" id="PS50853"/>
    </source>
</evidence>
<dbReference type="PANTHER" id="PTHR42988">
    <property type="entry name" value="PHOSPHOHYDROLASE"/>
    <property type="match status" value="1"/>
</dbReference>
<keyword evidence="1" id="KW-0479">Metal-binding</keyword>
<dbReference type="Gene3D" id="2.60.40.10">
    <property type="entry name" value="Immunoglobulins"/>
    <property type="match status" value="1"/>
</dbReference>
<dbReference type="InterPro" id="IPR004843">
    <property type="entry name" value="Calcineurin-like_PHP"/>
</dbReference>
<reference evidence="6 7" key="1">
    <citation type="submission" date="2018-09" db="EMBL/GenBank/DDBJ databases">
        <title>Paenibacillus SK2017-BO5.</title>
        <authorList>
            <person name="Piskunova J.V."/>
            <person name="Dubiley S.A."/>
            <person name="Severinov K.V."/>
        </authorList>
    </citation>
    <scope>NUCLEOTIDE SEQUENCE [LARGE SCALE GENOMIC DNA]</scope>
    <source>
        <strain evidence="6 7">BO5</strain>
    </source>
</reference>
<protein>
    <submittedName>
        <fullName evidence="6">Phosphatase</fullName>
    </submittedName>
</protein>
<evidence type="ECO:0000256" key="3">
    <source>
        <dbReference type="ARBA" id="ARBA00023004"/>
    </source>
</evidence>
<dbReference type="AlphaFoldDB" id="A0A3A3GBB5"/>
<evidence type="ECO:0000313" key="6">
    <source>
        <dbReference type="EMBL" id="RJG16637.1"/>
    </source>
</evidence>
<dbReference type="GO" id="GO:0016787">
    <property type="term" value="F:hydrolase activity"/>
    <property type="evidence" value="ECO:0007669"/>
    <property type="project" value="UniProtKB-KW"/>
</dbReference>
<evidence type="ECO:0000256" key="1">
    <source>
        <dbReference type="ARBA" id="ARBA00022723"/>
    </source>
</evidence>
<comment type="similarity">
    <text evidence="4">Belongs to the cyclic nucleotide phosphodiesterase class-III family.</text>
</comment>
<dbReference type="Gene3D" id="3.60.21.10">
    <property type="match status" value="1"/>
</dbReference>
<name>A0A3A3GBB5_PANTH</name>
<dbReference type="InterPro" id="IPR029052">
    <property type="entry name" value="Metallo-depent_PP-like"/>
</dbReference>
<gene>
    <name evidence="6" type="ORF">DQX05_28750</name>
</gene>
<dbReference type="Proteomes" id="UP000266177">
    <property type="component" value="Unassembled WGS sequence"/>
</dbReference>
<dbReference type="GO" id="GO:0046872">
    <property type="term" value="F:metal ion binding"/>
    <property type="evidence" value="ECO:0007669"/>
    <property type="project" value="UniProtKB-KW"/>
</dbReference>
<keyword evidence="2" id="KW-0378">Hydrolase</keyword>
<comment type="caution">
    <text evidence="6">The sequence shown here is derived from an EMBL/GenBank/DDBJ whole genome shotgun (WGS) entry which is preliminary data.</text>
</comment>
<organism evidence="6 7">
    <name type="scientific">Paenibacillus thiaminolyticus</name>
    <name type="common">Bacillus thiaminolyticus</name>
    <dbReference type="NCBI Taxonomy" id="49283"/>
    <lineage>
        <taxon>Bacteria</taxon>
        <taxon>Bacillati</taxon>
        <taxon>Bacillota</taxon>
        <taxon>Bacilli</taxon>
        <taxon>Bacillales</taxon>
        <taxon>Paenibacillaceae</taxon>
        <taxon>Paenibacillus</taxon>
    </lineage>
</organism>
<dbReference type="SUPFAM" id="SSF49265">
    <property type="entry name" value="Fibronectin type III"/>
    <property type="match status" value="1"/>
</dbReference>
<evidence type="ECO:0000313" key="7">
    <source>
        <dbReference type="Proteomes" id="UP000266177"/>
    </source>
</evidence>
<dbReference type="PROSITE" id="PS50853">
    <property type="entry name" value="FN3"/>
    <property type="match status" value="1"/>
</dbReference>
<feature type="domain" description="Fibronectin type-III" evidence="5">
    <location>
        <begin position="306"/>
        <end position="407"/>
    </location>
</feature>
<accession>A0A3A3GBB5</accession>
<evidence type="ECO:0000256" key="4">
    <source>
        <dbReference type="ARBA" id="ARBA00025742"/>
    </source>
</evidence>